<gene>
    <name evidence="1" type="ORF">NCTC13193_04827</name>
</gene>
<evidence type="ECO:0000313" key="1">
    <source>
        <dbReference type="EMBL" id="VEI75036.1"/>
    </source>
</evidence>
<accession>A0A448T4Y0</accession>
<dbReference type="RefSeq" id="WP_141132915.1">
    <property type="nucleotide sequence ID" value="NZ_CAMISM010000006.1"/>
</dbReference>
<dbReference type="Proteomes" id="UP000270487">
    <property type="component" value="Chromosome"/>
</dbReference>
<evidence type="ECO:0000313" key="2">
    <source>
        <dbReference type="Proteomes" id="UP000270487"/>
    </source>
</evidence>
<name>A0A448T4Y0_SERFO</name>
<dbReference type="EMBL" id="LR134492">
    <property type="protein sequence ID" value="VEI75036.1"/>
    <property type="molecule type" value="Genomic_DNA"/>
</dbReference>
<sequence>MDKKTAQITFNSPNQIIGKNLLRTIGSATGLGIKINNITFGSALALTGLYPDVNVLLFTVVKNMCVIQMIDGNTPSDMWVEGVLSKNGDT</sequence>
<proteinExistence type="predicted"/>
<protein>
    <submittedName>
        <fullName evidence="1">Uncharacterized protein</fullName>
    </submittedName>
</protein>
<organism evidence="1 2">
    <name type="scientific">Serratia fonticola</name>
    <dbReference type="NCBI Taxonomy" id="47917"/>
    <lineage>
        <taxon>Bacteria</taxon>
        <taxon>Pseudomonadati</taxon>
        <taxon>Pseudomonadota</taxon>
        <taxon>Gammaproteobacteria</taxon>
        <taxon>Enterobacterales</taxon>
        <taxon>Yersiniaceae</taxon>
        <taxon>Serratia</taxon>
    </lineage>
</organism>
<reference evidence="1 2" key="1">
    <citation type="submission" date="2018-12" db="EMBL/GenBank/DDBJ databases">
        <authorList>
            <consortium name="Pathogen Informatics"/>
        </authorList>
    </citation>
    <scope>NUCLEOTIDE SEQUENCE [LARGE SCALE GENOMIC DNA]</scope>
    <source>
        <strain evidence="1 2">NCTC13193</strain>
    </source>
</reference>
<dbReference type="AlphaFoldDB" id="A0A448T4Y0"/>